<protein>
    <recommendedName>
        <fullName evidence="3 8">Histidinol dehydrogenase</fullName>
        <shortName evidence="8">HDH</shortName>
        <ecNumber evidence="3 8">1.1.1.23</ecNumber>
    </recommendedName>
</protein>
<proteinExistence type="inferred from homology"/>
<keyword evidence="8" id="KW-0520">NAD</keyword>
<evidence type="ECO:0000256" key="5">
    <source>
        <dbReference type="ARBA" id="ARBA00022833"/>
    </source>
</evidence>
<feature type="active site" description="Proton acceptor" evidence="8">
    <location>
        <position position="324"/>
    </location>
</feature>
<evidence type="ECO:0000256" key="3">
    <source>
        <dbReference type="ARBA" id="ARBA00012965"/>
    </source>
</evidence>
<feature type="binding site" evidence="8">
    <location>
        <position position="259"/>
    </location>
    <ligand>
        <name>substrate</name>
    </ligand>
</feature>
<feature type="binding site" evidence="8">
    <location>
        <position position="417"/>
    </location>
    <ligand>
        <name>substrate</name>
    </ligand>
</feature>
<dbReference type="PRINTS" id="PR00083">
    <property type="entry name" value="HOLDHDRGNASE"/>
</dbReference>
<dbReference type="HAMAP" id="MF_01024">
    <property type="entry name" value="HisD"/>
    <property type="match status" value="1"/>
</dbReference>
<feature type="binding site" evidence="8">
    <location>
        <position position="188"/>
    </location>
    <ligand>
        <name>NAD(+)</name>
        <dbReference type="ChEBI" id="CHEBI:57540"/>
    </ligand>
</feature>
<gene>
    <name evidence="8 11" type="primary">hisD</name>
    <name evidence="11" type="ORF">H6A19_04865</name>
</gene>
<dbReference type="EC" id="1.1.1.23" evidence="3 8"/>
<feature type="binding site" evidence="8">
    <location>
        <position position="126"/>
    </location>
    <ligand>
        <name>NAD(+)</name>
        <dbReference type="ChEBI" id="CHEBI:57540"/>
    </ligand>
</feature>
<dbReference type="PROSITE" id="PS00611">
    <property type="entry name" value="HISOL_DEHYDROGENASE"/>
    <property type="match status" value="1"/>
</dbReference>
<dbReference type="NCBIfam" id="TIGR00069">
    <property type="entry name" value="hisD"/>
    <property type="match status" value="1"/>
</dbReference>
<comment type="function">
    <text evidence="1 8">Catalyzes the sequential NAD-dependent oxidations of L-histidinol to L-histidinaldehyde and then to L-histidine.</text>
</comment>
<comment type="pathway">
    <text evidence="8">Amino-acid biosynthesis; L-histidine biosynthesis; L-histidine from 5-phospho-alpha-D-ribose 1-diphosphate: step 9/9.</text>
</comment>
<evidence type="ECO:0000256" key="7">
    <source>
        <dbReference type="ARBA" id="ARBA00049489"/>
    </source>
</evidence>
<dbReference type="Gene3D" id="3.40.50.1980">
    <property type="entry name" value="Nitrogenase molybdenum iron protein domain"/>
    <property type="match status" value="2"/>
</dbReference>
<dbReference type="Proteomes" id="UP000767334">
    <property type="component" value="Unassembled WGS sequence"/>
</dbReference>
<comment type="cofactor">
    <cofactor evidence="8">
        <name>Zn(2+)</name>
        <dbReference type="ChEBI" id="CHEBI:29105"/>
    </cofactor>
    <text evidence="8">Binds 1 zinc ion per subunit.</text>
</comment>
<dbReference type="Gene3D" id="1.20.5.1300">
    <property type="match status" value="1"/>
</dbReference>
<dbReference type="InterPro" id="IPR012131">
    <property type="entry name" value="Hstdl_DH"/>
</dbReference>
<feature type="active site" description="Proton acceptor" evidence="8">
    <location>
        <position position="325"/>
    </location>
</feature>
<keyword evidence="6 8" id="KW-0560">Oxidoreductase</keyword>
<keyword evidence="12" id="KW-1185">Reference proteome</keyword>
<evidence type="ECO:0000313" key="11">
    <source>
        <dbReference type="EMBL" id="MBM6818679.1"/>
    </source>
</evidence>
<reference evidence="11 12" key="1">
    <citation type="journal article" date="2021" name="Sci. Rep.">
        <title>The distribution of antibiotic resistance genes in chicken gut microbiota commensals.</title>
        <authorList>
            <person name="Juricova H."/>
            <person name="Matiasovicova J."/>
            <person name="Kubasova T."/>
            <person name="Cejkova D."/>
            <person name="Rychlik I."/>
        </authorList>
    </citation>
    <scope>NUCLEOTIDE SEQUENCE [LARGE SCALE GENOMIC DNA]</scope>
    <source>
        <strain evidence="11 12">An435</strain>
    </source>
</reference>
<evidence type="ECO:0000256" key="10">
    <source>
        <dbReference type="RuleBase" id="RU004175"/>
    </source>
</evidence>
<feature type="binding site" evidence="8">
    <location>
        <position position="417"/>
    </location>
    <ligand>
        <name>Zn(2+)</name>
        <dbReference type="ChEBI" id="CHEBI:29105"/>
    </ligand>
</feature>
<dbReference type="Pfam" id="PF00815">
    <property type="entry name" value="Histidinol_dh"/>
    <property type="match status" value="1"/>
</dbReference>
<feature type="binding site" evidence="8">
    <location>
        <position position="256"/>
    </location>
    <ligand>
        <name>substrate</name>
    </ligand>
</feature>
<keyword evidence="5 8" id="KW-0862">Zinc</keyword>
<sequence length="431" mass="47379">MMDIIELSSKGISDVVSIIKKRSNTLNVRKSVEEIIENVKSSGDKALRGYTLDFDKVYLESFKIEKEEIEKAYNEGDLEFIEILKESIKNIEKYHQNQKKTSYIYQKELGVFMGQRLISMDSVAIYVPGGKAAYPSSVLMNAIPAKVAGVNEIVLVTPPDKNGEVNKQILVAAKLCGINKVYKLGGAQAIAALAYGTESIENVSMIVGPGNAFVAEAKRQVYGDVGIDMVAGPSEILIVADEKANPKYIAADLMSQAEHDELASSILVTTSKRLADKVNKEIEVQVKNLSRRNIIESSLINFGKIVICKSIEECIELANLIAPEHLELLIDSPIEYLEQVKNAGSVFLGEYTPEPIGDYFGGTNHVLPTGGTARFSSPLSVDTFVKKSSFLYYSQKAVVRDGEKIIRFANEEGLTAHANSVKVRLDNEEDK</sequence>
<keyword evidence="4 8" id="KW-0479">Metal-binding</keyword>
<dbReference type="PANTHER" id="PTHR21256">
    <property type="entry name" value="HISTIDINOL DEHYDROGENASE HDH"/>
    <property type="match status" value="1"/>
</dbReference>
<accession>A0ABS2FEN1</accession>
<keyword evidence="8" id="KW-0368">Histidine biosynthesis</keyword>
<dbReference type="SUPFAM" id="SSF53720">
    <property type="entry name" value="ALDH-like"/>
    <property type="match status" value="1"/>
</dbReference>
<dbReference type="CDD" id="cd06572">
    <property type="entry name" value="Histidinol_dh"/>
    <property type="match status" value="1"/>
</dbReference>
<feature type="binding site" evidence="8">
    <location>
        <position position="412"/>
    </location>
    <ligand>
        <name>substrate</name>
    </ligand>
</feature>
<keyword evidence="8" id="KW-0028">Amino-acid biosynthesis</keyword>
<evidence type="ECO:0000256" key="4">
    <source>
        <dbReference type="ARBA" id="ARBA00022723"/>
    </source>
</evidence>
<name>A0ABS2FEN1_9CLOT</name>
<evidence type="ECO:0000256" key="1">
    <source>
        <dbReference type="ARBA" id="ARBA00003850"/>
    </source>
</evidence>
<feature type="binding site" evidence="8">
    <location>
        <position position="234"/>
    </location>
    <ligand>
        <name>substrate</name>
    </ligand>
</feature>
<evidence type="ECO:0000256" key="9">
    <source>
        <dbReference type="PIRNR" id="PIRNR000099"/>
    </source>
</evidence>
<feature type="binding site" evidence="8">
    <location>
        <position position="325"/>
    </location>
    <ligand>
        <name>substrate</name>
    </ligand>
</feature>
<evidence type="ECO:0000313" key="12">
    <source>
        <dbReference type="Proteomes" id="UP000767334"/>
    </source>
</evidence>
<feature type="binding site" evidence="8">
    <location>
        <position position="358"/>
    </location>
    <ligand>
        <name>substrate</name>
    </ligand>
</feature>
<feature type="binding site" evidence="8">
    <location>
        <position position="256"/>
    </location>
    <ligand>
        <name>Zn(2+)</name>
        <dbReference type="ChEBI" id="CHEBI:29105"/>
    </ligand>
</feature>
<dbReference type="PANTHER" id="PTHR21256:SF2">
    <property type="entry name" value="HISTIDINE BIOSYNTHESIS TRIFUNCTIONAL PROTEIN"/>
    <property type="match status" value="1"/>
</dbReference>
<comment type="similarity">
    <text evidence="2 8 9 10">Belongs to the histidinol dehydrogenase family.</text>
</comment>
<dbReference type="GO" id="GO:0004399">
    <property type="term" value="F:histidinol dehydrogenase activity"/>
    <property type="evidence" value="ECO:0007669"/>
    <property type="project" value="UniProtKB-EC"/>
</dbReference>
<dbReference type="EMBL" id="JACJLL010000019">
    <property type="protein sequence ID" value="MBM6818679.1"/>
    <property type="molecule type" value="Genomic_DNA"/>
</dbReference>
<dbReference type="InterPro" id="IPR001692">
    <property type="entry name" value="Histidinol_DH_CS"/>
</dbReference>
<dbReference type="PIRSF" id="PIRSF000099">
    <property type="entry name" value="Histidinol_dh"/>
    <property type="match status" value="1"/>
</dbReference>
<dbReference type="InterPro" id="IPR022695">
    <property type="entry name" value="Histidinol_DH_monofunct"/>
</dbReference>
<feature type="binding site" evidence="8">
    <location>
        <position position="259"/>
    </location>
    <ligand>
        <name>Zn(2+)</name>
        <dbReference type="ChEBI" id="CHEBI:29105"/>
    </ligand>
</feature>
<evidence type="ECO:0000256" key="8">
    <source>
        <dbReference type="HAMAP-Rule" id="MF_01024"/>
    </source>
</evidence>
<feature type="binding site" evidence="8">
    <location>
        <position position="211"/>
    </location>
    <ligand>
        <name>NAD(+)</name>
        <dbReference type="ChEBI" id="CHEBI:57540"/>
    </ligand>
</feature>
<comment type="catalytic activity">
    <reaction evidence="7 8">
        <text>L-histidinol + 2 NAD(+) + H2O = L-histidine + 2 NADH + 3 H(+)</text>
        <dbReference type="Rhea" id="RHEA:20641"/>
        <dbReference type="ChEBI" id="CHEBI:15377"/>
        <dbReference type="ChEBI" id="CHEBI:15378"/>
        <dbReference type="ChEBI" id="CHEBI:57540"/>
        <dbReference type="ChEBI" id="CHEBI:57595"/>
        <dbReference type="ChEBI" id="CHEBI:57699"/>
        <dbReference type="ChEBI" id="CHEBI:57945"/>
        <dbReference type="EC" id="1.1.1.23"/>
    </reaction>
</comment>
<evidence type="ECO:0000256" key="6">
    <source>
        <dbReference type="ARBA" id="ARBA00023002"/>
    </source>
</evidence>
<organism evidence="11 12">
    <name type="scientific">Clostridium saudiense</name>
    <dbReference type="NCBI Taxonomy" id="1414720"/>
    <lineage>
        <taxon>Bacteria</taxon>
        <taxon>Bacillati</taxon>
        <taxon>Bacillota</taxon>
        <taxon>Clostridia</taxon>
        <taxon>Eubacteriales</taxon>
        <taxon>Clostridiaceae</taxon>
        <taxon>Clostridium</taxon>
    </lineage>
</organism>
<evidence type="ECO:0000256" key="2">
    <source>
        <dbReference type="ARBA" id="ARBA00010178"/>
    </source>
</evidence>
<dbReference type="InterPro" id="IPR016161">
    <property type="entry name" value="Ald_DH/histidinol_DH"/>
</dbReference>
<feature type="binding site" evidence="8">
    <location>
        <position position="358"/>
    </location>
    <ligand>
        <name>Zn(2+)</name>
        <dbReference type="ChEBI" id="CHEBI:29105"/>
    </ligand>
</feature>
<comment type="caution">
    <text evidence="11">The sequence shown here is derived from an EMBL/GenBank/DDBJ whole genome shotgun (WGS) entry which is preliminary data.</text>
</comment>
<dbReference type="RefSeq" id="WP_204571976.1">
    <property type="nucleotide sequence ID" value="NZ_JACJLL010000019.1"/>
</dbReference>